<feature type="transmembrane region" description="Helical" evidence="12">
    <location>
        <begin position="393"/>
        <end position="413"/>
    </location>
</feature>
<feature type="transmembrane region" description="Helical" evidence="12">
    <location>
        <begin position="106"/>
        <end position="124"/>
    </location>
</feature>
<evidence type="ECO:0000256" key="5">
    <source>
        <dbReference type="ARBA" id="ARBA00022597"/>
    </source>
</evidence>
<dbReference type="EMBL" id="VULR01000015">
    <property type="protein sequence ID" value="MSS44047.1"/>
    <property type="molecule type" value="Genomic_DNA"/>
</dbReference>
<feature type="transmembrane region" description="Helical" evidence="12">
    <location>
        <begin position="74"/>
        <end position="94"/>
    </location>
</feature>
<dbReference type="InterPro" id="IPR036095">
    <property type="entry name" value="PTS_EIIB-like_sf"/>
</dbReference>
<dbReference type="Pfam" id="PF02378">
    <property type="entry name" value="PTS_EIIC"/>
    <property type="match status" value="1"/>
</dbReference>
<feature type="transmembrane region" description="Helical" evidence="12">
    <location>
        <begin position="287"/>
        <end position="307"/>
    </location>
</feature>
<evidence type="ECO:0000256" key="3">
    <source>
        <dbReference type="ARBA" id="ARBA00022475"/>
    </source>
</evidence>
<feature type="transmembrane region" description="Helical" evidence="12">
    <location>
        <begin position="179"/>
        <end position="200"/>
    </location>
</feature>
<gene>
    <name evidence="15" type="ORF">FYJ27_09965</name>
</gene>
<evidence type="ECO:0000256" key="9">
    <source>
        <dbReference type="ARBA" id="ARBA00022989"/>
    </source>
</evidence>
<feature type="transmembrane region" description="Helical" evidence="12">
    <location>
        <begin position="332"/>
        <end position="350"/>
    </location>
</feature>
<evidence type="ECO:0000256" key="11">
    <source>
        <dbReference type="PROSITE-ProRule" id="PRU00423"/>
    </source>
</evidence>
<dbReference type="InterPro" id="IPR003352">
    <property type="entry name" value="PTS_EIIC"/>
</dbReference>
<dbReference type="SUPFAM" id="SSF52794">
    <property type="entry name" value="PTS system IIB component-like"/>
    <property type="match status" value="1"/>
</dbReference>
<feature type="modified residue" description="Phosphocysteine; by EIIA" evidence="11">
    <location>
        <position position="466"/>
    </location>
</feature>
<dbReference type="GO" id="GO:1901264">
    <property type="term" value="P:carbohydrate derivative transport"/>
    <property type="evidence" value="ECO:0007669"/>
    <property type="project" value="TreeGrafter"/>
</dbReference>
<keyword evidence="10 12" id="KW-0472">Membrane</keyword>
<keyword evidence="8 12" id="KW-0812">Transmembrane</keyword>
<evidence type="ECO:0000259" key="13">
    <source>
        <dbReference type="PROSITE" id="PS51100"/>
    </source>
</evidence>
<keyword evidence="5" id="KW-0762">Sugar transport</keyword>
<dbReference type="GO" id="GO:0016301">
    <property type="term" value="F:kinase activity"/>
    <property type="evidence" value="ECO:0007669"/>
    <property type="project" value="UniProtKB-KW"/>
</dbReference>
<organism evidence="15 16">
    <name type="scientific">Anaerosalibacter bizertensis</name>
    <dbReference type="NCBI Taxonomy" id="932217"/>
    <lineage>
        <taxon>Bacteria</taxon>
        <taxon>Bacillati</taxon>
        <taxon>Bacillota</taxon>
        <taxon>Tissierellia</taxon>
        <taxon>Tissierellales</taxon>
        <taxon>Sporanaerobacteraceae</taxon>
        <taxon>Anaerosalibacter</taxon>
    </lineage>
</organism>
<dbReference type="Proteomes" id="UP000462760">
    <property type="component" value="Unassembled WGS sequence"/>
</dbReference>
<keyword evidence="7" id="KW-0598">Phosphotransferase system</keyword>
<feature type="transmembrane region" description="Helical" evidence="12">
    <location>
        <begin position="40"/>
        <end position="62"/>
    </location>
</feature>
<evidence type="ECO:0000256" key="1">
    <source>
        <dbReference type="ARBA" id="ARBA00004651"/>
    </source>
</evidence>
<sequence>MNKVMDCLIDRIKKWQPYFDAFAANKYVSGMRNGLIAPMYVLLFSSIFMVITYVPNIFGFYWSESVESMLLRPYDLTMGVYGLIVSATVAKAFTDILNQKQETGKSISALATMVSALSVYLILMGDPVEGGISTEYLGASGMIVGIIIGLVIPNIFKFSIDHNLTIKLPKEVPPNLSESFASVIAYGLAITVFWIFDIIFKNFSGGMNVAEALMNVLNPIFMAAESYLGMSIIYGATAFFQFLGMNGPDIVFPAVKPAMFQNLAENQELYRQGLHSFHAMTNASYDMAIAFGGTGATLMVTLMFAFLSKSKGNRAVGRAAIVPVMFNVNEPITFGAPLILSPIFLVPFILAPIANTILLRLFITTLGMSGFIMEVPWTTPGFIGTILGTNFDPLSFLLVPLIAIVDGIIYYPFFRVYDQKVLEDEKAKEELVLAGAEEVTTKTEELAEKPTGDSIGKDKLNVLVLCAGGGTSGMLANALNDSREELKEEYGVEFTARGGHYGQHSEFMSETDVVILAPQVSSHLTNMQNEAARHDAIALGTGGTEYIKYTQNPKSAAEFILNSISKQ</sequence>
<dbReference type="AlphaFoldDB" id="A0A844FIY6"/>
<keyword evidence="6" id="KW-0808">Transferase</keyword>
<comment type="caution">
    <text evidence="15">The sequence shown here is derived from an EMBL/GenBank/DDBJ whole genome shotgun (WGS) entry which is preliminary data.</text>
</comment>
<accession>A0A844FIY6</accession>
<dbReference type="InterPro" id="IPR013012">
    <property type="entry name" value="PTS_EIIB_3"/>
</dbReference>
<feature type="domain" description="PTS EIIB type-3" evidence="13">
    <location>
        <begin position="459"/>
        <end position="566"/>
    </location>
</feature>
<evidence type="ECO:0000259" key="14">
    <source>
        <dbReference type="PROSITE" id="PS51105"/>
    </source>
</evidence>
<dbReference type="InterPro" id="IPR004501">
    <property type="entry name" value="PTS_EIIC_3"/>
</dbReference>
<dbReference type="PROSITE" id="PS51100">
    <property type="entry name" value="PTS_EIIB_TYPE_3"/>
    <property type="match status" value="1"/>
</dbReference>
<evidence type="ECO:0000256" key="4">
    <source>
        <dbReference type="ARBA" id="ARBA00022553"/>
    </source>
</evidence>
<feature type="transmembrane region" description="Helical" evidence="12">
    <location>
        <begin position="220"/>
        <end position="243"/>
    </location>
</feature>
<evidence type="ECO:0000256" key="12">
    <source>
        <dbReference type="SAM" id="Phobius"/>
    </source>
</evidence>
<keyword evidence="3" id="KW-1003">Cell membrane</keyword>
<evidence type="ECO:0000256" key="2">
    <source>
        <dbReference type="ARBA" id="ARBA00022448"/>
    </source>
</evidence>
<feature type="transmembrane region" description="Helical" evidence="12">
    <location>
        <begin position="136"/>
        <end position="158"/>
    </location>
</feature>
<evidence type="ECO:0000256" key="6">
    <source>
        <dbReference type="ARBA" id="ARBA00022679"/>
    </source>
</evidence>
<comment type="subcellular location">
    <subcellularLocation>
        <location evidence="1">Cell membrane</location>
        <topology evidence="1">Multi-pass membrane protein</topology>
    </subcellularLocation>
</comment>
<evidence type="ECO:0000313" key="15">
    <source>
        <dbReference type="EMBL" id="MSS44047.1"/>
    </source>
</evidence>
<keyword evidence="4" id="KW-0597">Phosphoprotein</keyword>
<feature type="domain" description="PTS EIIC type-3" evidence="14">
    <location>
        <begin position="11"/>
        <end position="413"/>
    </location>
</feature>
<dbReference type="RefSeq" id="WP_154484722.1">
    <property type="nucleotide sequence ID" value="NZ_VULR01000015.1"/>
</dbReference>
<protein>
    <submittedName>
        <fullName evidence="15">PTS lactose transporter subunit IIBC</fullName>
    </submittedName>
</protein>
<proteinExistence type="predicted"/>
<dbReference type="Gene3D" id="3.40.50.2300">
    <property type="match status" value="1"/>
</dbReference>
<dbReference type="PANTHER" id="PTHR33989">
    <property type="match status" value="1"/>
</dbReference>
<dbReference type="OrthoDB" id="1641940at2"/>
<dbReference type="GO" id="GO:0005886">
    <property type="term" value="C:plasma membrane"/>
    <property type="evidence" value="ECO:0007669"/>
    <property type="project" value="UniProtKB-SubCell"/>
</dbReference>
<dbReference type="InterPro" id="IPR051088">
    <property type="entry name" value="PTS_Sugar-EIIC/EIIB"/>
</dbReference>
<feature type="transmembrane region" description="Helical" evidence="12">
    <location>
        <begin position="357"/>
        <end position="373"/>
    </location>
</feature>
<dbReference type="PROSITE" id="PS51105">
    <property type="entry name" value="PTS_EIIC_TYPE_3"/>
    <property type="match status" value="1"/>
</dbReference>
<evidence type="ECO:0000256" key="7">
    <source>
        <dbReference type="ARBA" id="ARBA00022683"/>
    </source>
</evidence>
<keyword evidence="2" id="KW-0813">Transport</keyword>
<evidence type="ECO:0000256" key="8">
    <source>
        <dbReference type="ARBA" id="ARBA00022692"/>
    </source>
</evidence>
<reference evidence="15 16" key="1">
    <citation type="submission" date="2019-08" db="EMBL/GenBank/DDBJ databases">
        <title>In-depth cultivation of the pig gut microbiome towards novel bacterial diversity and tailored functional studies.</title>
        <authorList>
            <person name="Wylensek D."/>
            <person name="Hitch T.C.A."/>
            <person name="Clavel T."/>
        </authorList>
    </citation>
    <scope>NUCLEOTIDE SEQUENCE [LARGE SCALE GENOMIC DNA]</scope>
    <source>
        <strain evidence="15 16">Med78-601-WT-4W-RMD-3</strain>
    </source>
</reference>
<evidence type="ECO:0000256" key="10">
    <source>
        <dbReference type="ARBA" id="ARBA00023136"/>
    </source>
</evidence>
<dbReference type="GO" id="GO:0008982">
    <property type="term" value="F:protein-N(PI)-phosphohistidine-sugar phosphotransferase activity"/>
    <property type="evidence" value="ECO:0007669"/>
    <property type="project" value="InterPro"/>
</dbReference>
<name>A0A844FIY6_9FIRM</name>
<dbReference type="PANTHER" id="PTHR33989:SF8">
    <property type="entry name" value="PERMEASE IIC COMPONENT"/>
    <property type="match status" value="1"/>
</dbReference>
<dbReference type="GO" id="GO:0009401">
    <property type="term" value="P:phosphoenolpyruvate-dependent sugar phosphotransferase system"/>
    <property type="evidence" value="ECO:0007669"/>
    <property type="project" value="UniProtKB-KW"/>
</dbReference>
<keyword evidence="9 12" id="KW-1133">Transmembrane helix</keyword>
<evidence type="ECO:0000313" key="16">
    <source>
        <dbReference type="Proteomes" id="UP000462760"/>
    </source>
</evidence>